<organism evidence="4 5">
    <name type="scientific">Exophiala mesophila</name>
    <name type="common">Black yeast-like fungus</name>
    <dbReference type="NCBI Taxonomy" id="212818"/>
    <lineage>
        <taxon>Eukaryota</taxon>
        <taxon>Fungi</taxon>
        <taxon>Dikarya</taxon>
        <taxon>Ascomycota</taxon>
        <taxon>Pezizomycotina</taxon>
        <taxon>Eurotiomycetes</taxon>
        <taxon>Chaetothyriomycetidae</taxon>
        <taxon>Chaetothyriales</taxon>
        <taxon>Herpotrichiellaceae</taxon>
        <taxon>Exophiala</taxon>
    </lineage>
</organism>
<feature type="compositionally biased region" description="Polar residues" evidence="3">
    <location>
        <begin position="1"/>
        <end position="17"/>
    </location>
</feature>
<dbReference type="EMBL" id="NAJM01000022">
    <property type="protein sequence ID" value="RVX70505.1"/>
    <property type="molecule type" value="Genomic_DNA"/>
</dbReference>
<dbReference type="GO" id="GO:0016491">
    <property type="term" value="F:oxidoreductase activity"/>
    <property type="evidence" value="ECO:0007669"/>
    <property type="project" value="UniProtKB-KW"/>
</dbReference>
<keyword evidence="2" id="KW-0560">Oxidoreductase</keyword>
<dbReference type="Pfam" id="PF02615">
    <property type="entry name" value="Ldh_2"/>
    <property type="match status" value="1"/>
</dbReference>
<dbReference type="AlphaFoldDB" id="A0A438N442"/>
<proteinExistence type="inferred from homology"/>
<evidence type="ECO:0000256" key="1">
    <source>
        <dbReference type="ARBA" id="ARBA00006056"/>
    </source>
</evidence>
<dbReference type="InterPro" id="IPR043144">
    <property type="entry name" value="Mal/L-sulf/L-lact_DH-like_ah"/>
</dbReference>
<sequence length="356" mass="38676">MTNVSAQQGPQSTQPNEGATERRIRKIKIGISDSTQLCQTALQKAGYTEEQAWIITDHLVDAELRGHPFAGLARALSIIEHLKVSGQEAHGTIEVTRSGPTYAHLDGHNSVGNLVAYEATRIAVEKAKTVGVSVVGAHDLWYSGNLAYYAEMATREDLIVLIASNGSRIVAPYGGYERKFCTNPFCIGFPTNDADQPIIWDIGTSNIMYAQVKLAERLHVGLPEGAAFDDEGNLTTDPLKALHGALTAWGGHKGSGLAMMVQLLGIAAGSSEPTPVMSGFGYLVIAFDPQILQPLAHVKENADKFAQSIRETKMLPGHDAARMPYEGSCRNRRDARNRGWIQVDKKVIDDLRELCV</sequence>
<dbReference type="SUPFAM" id="SSF89733">
    <property type="entry name" value="L-sulfolactate dehydrogenase-like"/>
    <property type="match status" value="1"/>
</dbReference>
<dbReference type="Proteomes" id="UP000288859">
    <property type="component" value="Unassembled WGS sequence"/>
</dbReference>
<dbReference type="Gene3D" id="1.10.1530.10">
    <property type="match status" value="1"/>
</dbReference>
<gene>
    <name evidence="4" type="ORF">B0A52_05156</name>
</gene>
<feature type="region of interest" description="Disordered" evidence="3">
    <location>
        <begin position="1"/>
        <end position="21"/>
    </location>
</feature>
<evidence type="ECO:0000256" key="2">
    <source>
        <dbReference type="ARBA" id="ARBA00023002"/>
    </source>
</evidence>
<protein>
    <recommendedName>
        <fullName evidence="6">Lactate dehydrogenase</fullName>
    </recommendedName>
</protein>
<evidence type="ECO:0000313" key="5">
    <source>
        <dbReference type="Proteomes" id="UP000288859"/>
    </source>
</evidence>
<evidence type="ECO:0008006" key="6">
    <source>
        <dbReference type="Google" id="ProtNLM"/>
    </source>
</evidence>
<comment type="caution">
    <text evidence="4">The sequence shown here is derived from an EMBL/GenBank/DDBJ whole genome shotgun (WGS) entry which is preliminary data.</text>
</comment>
<name>A0A438N442_EXOME</name>
<evidence type="ECO:0000313" key="4">
    <source>
        <dbReference type="EMBL" id="RVX70505.1"/>
    </source>
</evidence>
<dbReference type="InterPro" id="IPR003767">
    <property type="entry name" value="Malate/L-lactate_DH-like"/>
</dbReference>
<dbReference type="VEuPathDB" id="FungiDB:PV10_09149"/>
<comment type="similarity">
    <text evidence="1">Belongs to the LDH2/MDH2 oxidoreductase family.</text>
</comment>
<dbReference type="PANTHER" id="PTHR11091">
    <property type="entry name" value="OXIDOREDUCTASE-RELATED"/>
    <property type="match status" value="1"/>
</dbReference>
<evidence type="ECO:0000256" key="3">
    <source>
        <dbReference type="SAM" id="MobiDB-lite"/>
    </source>
</evidence>
<dbReference type="OrthoDB" id="7881616at2759"/>
<dbReference type="Gene3D" id="3.30.1370.60">
    <property type="entry name" value="Hypothetical oxidoreductase yiak, domain 2"/>
    <property type="match status" value="1"/>
</dbReference>
<accession>A0A438N442</accession>
<dbReference type="InterPro" id="IPR043143">
    <property type="entry name" value="Mal/L-sulf/L-lact_DH-like_NADP"/>
</dbReference>
<dbReference type="InterPro" id="IPR036111">
    <property type="entry name" value="Mal/L-sulfo/L-lacto_DH-like_sf"/>
</dbReference>
<reference evidence="4 5" key="1">
    <citation type="submission" date="2017-03" db="EMBL/GenBank/DDBJ databases">
        <title>Genomes of endolithic fungi from Antarctica.</title>
        <authorList>
            <person name="Coleine C."/>
            <person name="Masonjones S."/>
            <person name="Stajich J.E."/>
        </authorList>
    </citation>
    <scope>NUCLEOTIDE SEQUENCE [LARGE SCALE GENOMIC DNA]</scope>
    <source>
        <strain evidence="4 5">CCFEE 6314</strain>
    </source>
</reference>
<dbReference type="PANTHER" id="PTHR11091:SF0">
    <property type="entry name" value="MALATE DEHYDROGENASE"/>
    <property type="match status" value="1"/>
</dbReference>